<dbReference type="InterPro" id="IPR028087">
    <property type="entry name" value="Tad_N"/>
</dbReference>
<dbReference type="AlphaFoldDB" id="A0A7X1F639"/>
<feature type="domain" description="Putative Flp pilus-assembly TadG-like N-terminal" evidence="2">
    <location>
        <begin position="29"/>
        <end position="69"/>
    </location>
</feature>
<organism evidence="3 4">
    <name type="scientific">Novosphingobium aerophilum</name>
    <dbReference type="NCBI Taxonomy" id="2839843"/>
    <lineage>
        <taxon>Bacteria</taxon>
        <taxon>Pseudomonadati</taxon>
        <taxon>Pseudomonadota</taxon>
        <taxon>Alphaproteobacteria</taxon>
        <taxon>Sphingomonadales</taxon>
        <taxon>Sphingomonadaceae</taxon>
        <taxon>Novosphingobium</taxon>
    </lineage>
</organism>
<keyword evidence="1" id="KW-1133">Transmembrane helix</keyword>
<dbReference type="RefSeq" id="WP_185682532.1">
    <property type="nucleotide sequence ID" value="NZ_JACLAU010000005.1"/>
</dbReference>
<comment type="caution">
    <text evidence="3">The sequence shown here is derived from an EMBL/GenBank/DDBJ whole genome shotgun (WGS) entry which is preliminary data.</text>
</comment>
<gene>
    <name evidence="3" type="ORF">H7F49_05280</name>
</gene>
<keyword evidence="1" id="KW-0812">Transmembrane</keyword>
<keyword evidence="4" id="KW-1185">Reference proteome</keyword>
<dbReference type="Proteomes" id="UP000520156">
    <property type="component" value="Unassembled WGS sequence"/>
</dbReference>
<dbReference type="EMBL" id="JACLAU010000005">
    <property type="protein sequence ID" value="MBC2651106.1"/>
    <property type="molecule type" value="Genomic_DNA"/>
</dbReference>
<accession>A0A7X1F639</accession>
<reference evidence="3 4" key="1">
    <citation type="submission" date="2020-08" db="EMBL/GenBank/DDBJ databases">
        <title>The genome sequence of Novosphingobium flavum 4Y4.</title>
        <authorList>
            <person name="Liu Y."/>
        </authorList>
    </citation>
    <scope>NUCLEOTIDE SEQUENCE [LARGE SCALE GENOMIC DNA]</scope>
    <source>
        <strain evidence="3 4">4Y4</strain>
    </source>
</reference>
<sequence>MIQRLFLTRMIAPLTRRMRDLARDASANVLMLTGGGIMMLMLAIGFGVDYARAVQTRTELNAAADAAALVTVDPAMFNQPEATAIASAKALFNARVAGLPGVTITNLDVTATTTTSSVASASRTATVTWTATISTMFASIIGKDTFTIGGQAVSNAAQPPNINFYVMLDNSPSMLLPTTSAGITALQTVSAHNCAFSCHINSIVYGPIKDSAGNVIILANTYYNSGVNQDAGVYRYNSSTAKVYDANNTLLGSNASVNATSGSSAYTTLTYKNTSNATVTVNTYPADPFWLAQNYGKAYGSPAKIEMRIDAELAAAQDLIDTAKLTSSQLSSASTTVTYQMQFFSLNYEAYQLTPSLTNVNAINPSILVPSNGTITPFMLANGYHPNNSNPTVAPGVNTNNSHTAPYAALGQMNTLLPDPGTGAPNSSPQEVLIIVTDGYQDEMIGGSQIRQAWNASTLARCTAIKNRGIRIAILYTVYDPNTILPLYPNYAAKIPDISPALKSCASTTSGGASLMYTVAADQDISAALSNLFAMTVQTAHLVQ</sequence>
<keyword evidence="1" id="KW-0472">Membrane</keyword>
<protein>
    <recommendedName>
        <fullName evidence="2">Putative Flp pilus-assembly TadG-like N-terminal domain-containing protein</fullName>
    </recommendedName>
</protein>
<proteinExistence type="predicted"/>
<evidence type="ECO:0000256" key="1">
    <source>
        <dbReference type="SAM" id="Phobius"/>
    </source>
</evidence>
<dbReference type="Pfam" id="PF13400">
    <property type="entry name" value="Tad"/>
    <property type="match status" value="1"/>
</dbReference>
<evidence type="ECO:0000313" key="3">
    <source>
        <dbReference type="EMBL" id="MBC2651106.1"/>
    </source>
</evidence>
<name>A0A7X1F639_9SPHN</name>
<evidence type="ECO:0000259" key="2">
    <source>
        <dbReference type="Pfam" id="PF13400"/>
    </source>
</evidence>
<feature type="transmembrane region" description="Helical" evidence="1">
    <location>
        <begin position="25"/>
        <end position="48"/>
    </location>
</feature>
<evidence type="ECO:0000313" key="4">
    <source>
        <dbReference type="Proteomes" id="UP000520156"/>
    </source>
</evidence>